<gene>
    <name evidence="2" type="ORF">AaE_013186</name>
</gene>
<name>A0A6A4ZCF6_APHAT</name>
<feature type="domain" description="Reverse transcriptase Ty1/copia-type" evidence="1">
    <location>
        <begin position="96"/>
        <end position="175"/>
    </location>
</feature>
<evidence type="ECO:0000259" key="1">
    <source>
        <dbReference type="Pfam" id="PF07727"/>
    </source>
</evidence>
<evidence type="ECO:0000313" key="3">
    <source>
        <dbReference type="Proteomes" id="UP000469452"/>
    </source>
</evidence>
<evidence type="ECO:0000313" key="2">
    <source>
        <dbReference type="EMBL" id="KAF0708505.1"/>
    </source>
</evidence>
<dbReference type="Proteomes" id="UP000469452">
    <property type="component" value="Unassembled WGS sequence"/>
</dbReference>
<sequence length="188" mass="21461">MYRTSLHKKYRLPYYGMCEYDVHIHSNVVTYDTQLPAIPPLPSRSRVAAIAHVVRRLIDVYHTGHGGQVNMTVQLSCLSRILRTPQALNLSKHMLLALKDKTPFVKHPPGFHTANNLRDVFQILRSIYGLKQAPRLWLQTLSTYLHQQGYTQLVKDCCVVTKQMDGQAVYIGVYSTLTTSSSRLLHQT</sequence>
<comment type="caution">
    <text evidence="2">The sequence shown here is derived from an EMBL/GenBank/DDBJ whole genome shotgun (WGS) entry which is preliminary data.</text>
</comment>
<accession>A0A6A4ZCF6</accession>
<reference evidence="2 3" key="1">
    <citation type="submission" date="2019-06" db="EMBL/GenBank/DDBJ databases">
        <title>Genomics analysis of Aphanomyces spp. identifies a new class of oomycete effector associated with host adaptation.</title>
        <authorList>
            <person name="Gaulin E."/>
        </authorList>
    </citation>
    <scope>NUCLEOTIDE SEQUENCE [LARGE SCALE GENOMIC DNA]</scope>
    <source>
        <strain evidence="2 3">E</strain>
    </source>
</reference>
<proteinExistence type="predicted"/>
<dbReference type="Pfam" id="PF07727">
    <property type="entry name" value="RVT_2"/>
    <property type="match status" value="1"/>
</dbReference>
<organism evidence="2 3">
    <name type="scientific">Aphanomyces astaci</name>
    <name type="common">Crayfish plague agent</name>
    <dbReference type="NCBI Taxonomy" id="112090"/>
    <lineage>
        <taxon>Eukaryota</taxon>
        <taxon>Sar</taxon>
        <taxon>Stramenopiles</taxon>
        <taxon>Oomycota</taxon>
        <taxon>Saprolegniomycetes</taxon>
        <taxon>Saprolegniales</taxon>
        <taxon>Verrucalvaceae</taxon>
        <taxon>Aphanomyces</taxon>
    </lineage>
</organism>
<dbReference type="EMBL" id="VJMI01019034">
    <property type="protein sequence ID" value="KAF0708505.1"/>
    <property type="molecule type" value="Genomic_DNA"/>
</dbReference>
<dbReference type="InterPro" id="IPR013103">
    <property type="entry name" value="RVT_2"/>
</dbReference>
<protein>
    <recommendedName>
        <fullName evidence="1">Reverse transcriptase Ty1/copia-type domain-containing protein</fullName>
    </recommendedName>
</protein>
<dbReference type="AlphaFoldDB" id="A0A6A4ZCF6"/>